<dbReference type="Pfam" id="PF08241">
    <property type="entry name" value="Methyltransf_11"/>
    <property type="match status" value="1"/>
</dbReference>
<evidence type="ECO:0000313" key="4">
    <source>
        <dbReference type="Proteomes" id="UP000706031"/>
    </source>
</evidence>
<feature type="domain" description="Methyltransferase type 11" evidence="2">
    <location>
        <begin position="129"/>
        <end position="223"/>
    </location>
</feature>
<organism evidence="3 4">
    <name type="scientific">Paenibacillus cucumis</name>
    <name type="common">ex Kampfer et al. 2016</name>
    <dbReference type="NCBI Taxonomy" id="1776858"/>
    <lineage>
        <taxon>Bacteria</taxon>
        <taxon>Bacillati</taxon>
        <taxon>Bacillota</taxon>
        <taxon>Bacilli</taxon>
        <taxon>Bacillales</taxon>
        <taxon>Paenibacillaceae</taxon>
        <taxon>Paenibacillus</taxon>
    </lineage>
</organism>
<dbReference type="Proteomes" id="UP000706031">
    <property type="component" value="Unassembled WGS sequence"/>
</dbReference>
<dbReference type="GO" id="GO:0008168">
    <property type="term" value="F:methyltransferase activity"/>
    <property type="evidence" value="ECO:0007669"/>
    <property type="project" value="UniProtKB-KW"/>
</dbReference>
<dbReference type="EMBL" id="JACLIC010000018">
    <property type="protein sequence ID" value="MBY0203682.1"/>
    <property type="molecule type" value="Genomic_DNA"/>
</dbReference>
<dbReference type="CDD" id="cd02440">
    <property type="entry name" value="AdoMet_MTases"/>
    <property type="match status" value="1"/>
</dbReference>
<evidence type="ECO:0000259" key="2">
    <source>
        <dbReference type="Pfam" id="PF08241"/>
    </source>
</evidence>
<keyword evidence="3" id="KW-0489">Methyltransferase</keyword>
<gene>
    <name evidence="3" type="ORF">H7T88_10710</name>
</gene>
<comment type="caution">
    <text evidence="3">The sequence shown here is derived from an EMBL/GenBank/DDBJ whole genome shotgun (WGS) entry which is preliminary data.</text>
</comment>
<dbReference type="PANTHER" id="PTHR44068:SF11">
    <property type="entry name" value="GERANYL DIPHOSPHATE 2-C-METHYLTRANSFERASE"/>
    <property type="match status" value="1"/>
</dbReference>
<dbReference type="RefSeq" id="WP_221788392.1">
    <property type="nucleotide sequence ID" value="NZ_JACLIC010000018.1"/>
</dbReference>
<dbReference type="InterPro" id="IPR050447">
    <property type="entry name" value="Erg6_SMT_methyltransf"/>
</dbReference>
<dbReference type="Gene3D" id="3.40.50.150">
    <property type="entry name" value="Vaccinia Virus protein VP39"/>
    <property type="match status" value="1"/>
</dbReference>
<dbReference type="InterPro" id="IPR029063">
    <property type="entry name" value="SAM-dependent_MTases_sf"/>
</dbReference>
<protein>
    <submittedName>
        <fullName evidence="3">Class I SAM-dependent methyltransferase</fullName>
    </submittedName>
</protein>
<evidence type="ECO:0000256" key="1">
    <source>
        <dbReference type="ARBA" id="ARBA00022679"/>
    </source>
</evidence>
<keyword evidence="4" id="KW-1185">Reference proteome</keyword>
<dbReference type="PANTHER" id="PTHR44068">
    <property type="entry name" value="ZGC:194242"/>
    <property type="match status" value="1"/>
</dbReference>
<name>A0ABS7KIC3_9BACL</name>
<dbReference type="SUPFAM" id="SSF53335">
    <property type="entry name" value="S-adenosyl-L-methionine-dependent methyltransferases"/>
    <property type="match status" value="1"/>
</dbReference>
<evidence type="ECO:0000313" key="3">
    <source>
        <dbReference type="EMBL" id="MBY0203682.1"/>
    </source>
</evidence>
<accession>A0ABS7KIC3</accession>
<dbReference type="InterPro" id="IPR013216">
    <property type="entry name" value="Methyltransf_11"/>
</dbReference>
<sequence length="318" mass="35538">MIQHLHAKLVCSSCKGVLAQSEALLQCCNCDAVYTIDDRYISMLDRREQVTYPSEWNRKEAEIRDYSEISNSLALSGIGRFATFLNYGYVPDGSEQHAVIEPDDAWNRNSFKLLLETVGRTEIRGRQVIDIGCGRGGNIAALSKYFKPLYIVGLDICPANITYCNAKSRGGESFYLVGDAENIPFADESFDVVLNIESAHAYPNRSRFYEEVYRIMRGGGVFLYTELMLGDQVAHNVRLLEEAGLSVIRNQDVTSNVLLSCDESAKQRTGTQGIASNAKASTNIGDINDFIALPGSKKYEEMKAGTREYRMMNLVKRE</sequence>
<proteinExistence type="predicted"/>
<reference evidence="3 4" key="1">
    <citation type="submission" date="2020-08" db="EMBL/GenBank/DDBJ databases">
        <title>Fungal Genomes of the International Space Station.</title>
        <authorList>
            <person name="Seuylemezian A."/>
            <person name="Singh N.K."/>
            <person name="Wood J."/>
            <person name="Venkateswaran K."/>
        </authorList>
    </citation>
    <scope>NUCLEOTIDE SEQUENCE [LARGE SCALE GENOMIC DNA]</scope>
    <source>
        <strain evidence="3 4">S/N-304-OC-R4</strain>
    </source>
</reference>
<dbReference type="GO" id="GO:0032259">
    <property type="term" value="P:methylation"/>
    <property type="evidence" value="ECO:0007669"/>
    <property type="project" value="UniProtKB-KW"/>
</dbReference>
<keyword evidence="1" id="KW-0808">Transferase</keyword>